<keyword evidence="3" id="KW-0804">Transcription</keyword>
<evidence type="ECO:0000256" key="3">
    <source>
        <dbReference type="ARBA" id="ARBA00023163"/>
    </source>
</evidence>
<dbReference type="EMBL" id="RBZO01000018">
    <property type="protein sequence ID" value="RKQ14783.1"/>
    <property type="molecule type" value="Genomic_DNA"/>
</dbReference>
<dbReference type="Gene3D" id="1.10.10.10">
    <property type="entry name" value="Winged helix-like DNA-binding domain superfamily/Winged helix DNA-binding domain"/>
    <property type="match status" value="1"/>
</dbReference>
<evidence type="ECO:0000256" key="1">
    <source>
        <dbReference type="ARBA" id="ARBA00023015"/>
    </source>
</evidence>
<dbReference type="SMART" id="SM00420">
    <property type="entry name" value="HTH_DEOR"/>
    <property type="match status" value="1"/>
</dbReference>
<feature type="domain" description="HTH arsR-type" evidence="4">
    <location>
        <begin position="1"/>
        <end position="96"/>
    </location>
</feature>
<keyword evidence="1" id="KW-0805">Transcription regulation</keyword>
<accession>A0A494YX49</accession>
<dbReference type="PROSITE" id="PS51000">
    <property type="entry name" value="HTH_DEOR_2"/>
    <property type="match status" value="1"/>
</dbReference>
<dbReference type="PRINTS" id="PR00037">
    <property type="entry name" value="HTHLACR"/>
</dbReference>
<dbReference type="PANTHER" id="PTHR30363">
    <property type="entry name" value="HTH-TYPE TRANSCRIPTIONAL REGULATOR SRLR-RELATED"/>
    <property type="match status" value="1"/>
</dbReference>
<evidence type="ECO:0000313" key="6">
    <source>
        <dbReference type="EMBL" id="RKQ14783.1"/>
    </source>
</evidence>
<feature type="domain" description="HTH deoR-type" evidence="5">
    <location>
        <begin position="5"/>
        <end position="60"/>
    </location>
</feature>
<keyword evidence="2" id="KW-0238">DNA-binding</keyword>
<dbReference type="GO" id="GO:0003700">
    <property type="term" value="F:DNA-binding transcription factor activity"/>
    <property type="evidence" value="ECO:0007669"/>
    <property type="project" value="InterPro"/>
</dbReference>
<dbReference type="InterPro" id="IPR050313">
    <property type="entry name" value="Carb_Metab_HTH_regulators"/>
</dbReference>
<name>A0A494YX49_9BACI</name>
<evidence type="ECO:0000259" key="4">
    <source>
        <dbReference type="PROSITE" id="PS50987"/>
    </source>
</evidence>
<dbReference type="InterPro" id="IPR037171">
    <property type="entry name" value="NagB/RpiA_transferase-like"/>
</dbReference>
<protein>
    <submittedName>
        <fullName evidence="6">DeoR/GlpR transcriptional regulator</fullName>
    </submittedName>
</protein>
<evidence type="ECO:0000313" key="7">
    <source>
        <dbReference type="Proteomes" id="UP000281813"/>
    </source>
</evidence>
<sequence>MKMFASERRGRIMDLLQERKRITVKELASEIGVSEATLRTDLNKMEMDGLLTRTHGGAILNEEQDNETSFNVRQKKNKKEKMKIAEKALEFIEEKQCILLDASSTALELAQLIKDSPIRLTVVTTGLQTAIELKENPDITVIMIGGVVTNRSTSIEGTLGMAILDEVNIDIMFTSANGFSLDNGLEDFNLYEVELKKEIVKRSSKVIALVDSSKIGKSSSAVFAKLDQIDKIITDEPINEDITNQLSLNNIEVVSAD</sequence>
<dbReference type="RefSeq" id="WP_121132134.1">
    <property type="nucleotide sequence ID" value="NZ_JBHUFK010000003.1"/>
</dbReference>
<dbReference type="Gene3D" id="3.40.50.1360">
    <property type="match status" value="1"/>
</dbReference>
<dbReference type="PROSITE" id="PS50987">
    <property type="entry name" value="HTH_ARSR_2"/>
    <property type="match status" value="1"/>
</dbReference>
<dbReference type="PANTHER" id="PTHR30363:SF44">
    <property type="entry name" value="AGA OPERON TRANSCRIPTIONAL REPRESSOR-RELATED"/>
    <property type="match status" value="1"/>
</dbReference>
<evidence type="ECO:0000259" key="5">
    <source>
        <dbReference type="PROSITE" id="PS51000"/>
    </source>
</evidence>
<dbReference type="InterPro" id="IPR001034">
    <property type="entry name" value="DeoR_HTH"/>
</dbReference>
<dbReference type="SMART" id="SM01134">
    <property type="entry name" value="DeoRC"/>
    <property type="match status" value="1"/>
</dbReference>
<proteinExistence type="predicted"/>
<dbReference type="InterPro" id="IPR036388">
    <property type="entry name" value="WH-like_DNA-bd_sf"/>
</dbReference>
<dbReference type="GO" id="GO:0003677">
    <property type="term" value="F:DNA binding"/>
    <property type="evidence" value="ECO:0007669"/>
    <property type="project" value="UniProtKB-KW"/>
</dbReference>
<dbReference type="SUPFAM" id="SSF100950">
    <property type="entry name" value="NagB/RpiA/CoA transferase-like"/>
    <property type="match status" value="1"/>
</dbReference>
<dbReference type="AlphaFoldDB" id="A0A494YX49"/>
<dbReference type="InterPro" id="IPR014036">
    <property type="entry name" value="DeoR-like_C"/>
</dbReference>
<dbReference type="SUPFAM" id="SSF46785">
    <property type="entry name" value="Winged helix' DNA-binding domain"/>
    <property type="match status" value="1"/>
</dbReference>
<dbReference type="OrthoDB" id="9797223at2"/>
<evidence type="ECO:0000256" key="2">
    <source>
        <dbReference type="ARBA" id="ARBA00023125"/>
    </source>
</evidence>
<organism evidence="6 7">
    <name type="scientific">Oceanobacillus bengalensis</name>
    <dbReference type="NCBI Taxonomy" id="1435466"/>
    <lineage>
        <taxon>Bacteria</taxon>
        <taxon>Bacillati</taxon>
        <taxon>Bacillota</taxon>
        <taxon>Bacilli</taxon>
        <taxon>Bacillales</taxon>
        <taxon>Bacillaceae</taxon>
        <taxon>Oceanobacillus</taxon>
    </lineage>
</organism>
<dbReference type="CDD" id="cd00090">
    <property type="entry name" value="HTH_ARSR"/>
    <property type="match status" value="1"/>
</dbReference>
<dbReference type="InterPro" id="IPR011991">
    <property type="entry name" value="ArsR-like_HTH"/>
</dbReference>
<dbReference type="InterPro" id="IPR001845">
    <property type="entry name" value="HTH_ArsR_DNA-bd_dom"/>
</dbReference>
<gene>
    <name evidence="6" type="ORF">D8M05_12110</name>
</gene>
<comment type="caution">
    <text evidence="6">The sequence shown here is derived from an EMBL/GenBank/DDBJ whole genome shotgun (WGS) entry which is preliminary data.</text>
</comment>
<keyword evidence="7" id="KW-1185">Reference proteome</keyword>
<dbReference type="Proteomes" id="UP000281813">
    <property type="component" value="Unassembled WGS sequence"/>
</dbReference>
<dbReference type="InterPro" id="IPR036390">
    <property type="entry name" value="WH_DNA-bd_sf"/>
</dbReference>
<reference evidence="6 7" key="1">
    <citation type="journal article" date="2015" name="Antonie Van Leeuwenhoek">
        <title>Oceanobacillus bengalensis sp. nov., a bacterium isolated from seawater of the Bay of Bengal.</title>
        <authorList>
            <person name="Yongchang O."/>
            <person name="Xiang W."/>
            <person name="Wang G."/>
        </authorList>
    </citation>
    <scope>NUCLEOTIDE SEQUENCE [LARGE SCALE GENOMIC DNA]</scope>
    <source>
        <strain evidence="6 7">MCCC 1K00260</strain>
    </source>
</reference>
<dbReference type="Pfam" id="PF00455">
    <property type="entry name" value="DeoRC"/>
    <property type="match status" value="1"/>
</dbReference>
<dbReference type="Pfam" id="PF08220">
    <property type="entry name" value="HTH_DeoR"/>
    <property type="match status" value="1"/>
</dbReference>